<comment type="pathway">
    <text evidence="1">Cofactor biosynthesis; ubiquinone biosynthesis.</text>
</comment>
<dbReference type="AlphaFoldDB" id="A0A853FXU4"/>
<comment type="function">
    <text evidence="1">Required for O(2)-independent ubiquinone (coenzyme Q) biosynthesis. Likely functions as an accessory factor.</text>
</comment>
<dbReference type="UniPathway" id="UPA00232"/>
<dbReference type="Proteomes" id="UP000559809">
    <property type="component" value="Unassembled WGS sequence"/>
</dbReference>
<evidence type="ECO:0000256" key="2">
    <source>
        <dbReference type="SAM" id="Phobius"/>
    </source>
</evidence>
<evidence type="ECO:0000313" key="5">
    <source>
        <dbReference type="Proteomes" id="UP000559809"/>
    </source>
</evidence>
<comment type="caution">
    <text evidence="4">The sequence shown here is derived from an EMBL/GenBank/DDBJ whole genome shotgun (WGS) entry which is preliminary data.</text>
</comment>
<dbReference type="HAMAP" id="MF_02231">
    <property type="entry name" value="UbiT"/>
    <property type="match status" value="1"/>
</dbReference>
<keyword evidence="2" id="KW-1133">Transmembrane helix</keyword>
<proteinExistence type="inferred from homology"/>
<evidence type="ECO:0000256" key="1">
    <source>
        <dbReference type="HAMAP-Rule" id="MF_02231"/>
    </source>
</evidence>
<feature type="transmembrane region" description="Helical" evidence="2">
    <location>
        <begin position="15"/>
        <end position="36"/>
    </location>
</feature>
<dbReference type="Pfam" id="PF02036">
    <property type="entry name" value="SCP2"/>
    <property type="match status" value="1"/>
</dbReference>
<dbReference type="EMBL" id="JACCEM010000008">
    <property type="protein sequence ID" value="NYT50845.1"/>
    <property type="molecule type" value="Genomic_DNA"/>
</dbReference>
<evidence type="ECO:0000313" key="4">
    <source>
        <dbReference type="EMBL" id="NYT50845.1"/>
    </source>
</evidence>
<organism evidence="4 5">
    <name type="scientific">Parapusillimonas granuli</name>
    <dbReference type="NCBI Taxonomy" id="380911"/>
    <lineage>
        <taxon>Bacteria</taxon>
        <taxon>Pseudomonadati</taxon>
        <taxon>Pseudomonadota</taxon>
        <taxon>Betaproteobacteria</taxon>
        <taxon>Burkholderiales</taxon>
        <taxon>Alcaligenaceae</taxon>
        <taxon>Parapusillimonas</taxon>
    </lineage>
</organism>
<evidence type="ECO:0000259" key="3">
    <source>
        <dbReference type="Pfam" id="PF02036"/>
    </source>
</evidence>
<comment type="similarity">
    <text evidence="1">Belongs to the UbiT family.</text>
</comment>
<dbReference type="Gene3D" id="3.30.1050.10">
    <property type="entry name" value="SCP2 sterol-binding domain"/>
    <property type="match status" value="1"/>
</dbReference>
<reference evidence="4 5" key="1">
    <citation type="submission" date="2020-07" db="EMBL/GenBank/DDBJ databases">
        <title>Taxonomic revisions and descriptions of new bacterial species based on genomic comparisons in the high-G+C-content subgroup of the family Alcaligenaceae.</title>
        <authorList>
            <person name="Szabo A."/>
            <person name="Felfoldi T."/>
        </authorList>
    </citation>
    <scope>NUCLEOTIDE SEQUENCE [LARGE SCALE GENOMIC DNA]</scope>
    <source>
        <strain evidence="4 5">LMG 24012</strain>
    </source>
</reference>
<gene>
    <name evidence="1" type="primary">ubiT</name>
    <name evidence="4" type="ORF">H0A72_16125</name>
</gene>
<keyword evidence="1" id="KW-0831">Ubiquinone biosynthesis</keyword>
<dbReference type="GO" id="GO:0006744">
    <property type="term" value="P:ubiquinone biosynthetic process"/>
    <property type="evidence" value="ECO:0007669"/>
    <property type="project" value="UniProtKB-UniRule"/>
</dbReference>
<dbReference type="SUPFAM" id="SSF55718">
    <property type="entry name" value="SCP-like"/>
    <property type="match status" value="1"/>
</dbReference>
<accession>A0A853FXU4</accession>
<keyword evidence="5" id="KW-1185">Reference proteome</keyword>
<dbReference type="InterPro" id="IPR036527">
    <property type="entry name" value="SCP2_sterol-bd_dom_sf"/>
</dbReference>
<dbReference type="InterPro" id="IPR003033">
    <property type="entry name" value="SCP2_sterol-bd_dom"/>
</dbReference>
<keyword evidence="2" id="KW-0812">Transmembrane</keyword>
<dbReference type="RefSeq" id="WP_180157160.1">
    <property type="nucleotide sequence ID" value="NZ_JACCEM010000008.1"/>
</dbReference>
<keyword evidence="2" id="KW-0472">Membrane</keyword>
<feature type="domain" description="SCP2" evidence="3">
    <location>
        <begin position="42"/>
        <end position="129"/>
    </location>
</feature>
<dbReference type="InterPro" id="IPR016830">
    <property type="entry name" value="UbiT"/>
</dbReference>
<sequence>MNATAYRLPEPVAKLLSVLPAFPGSLLFVQGLNLFLARHLPADTLQALDGEALRIRVRDAGVQFDFTWKGRGFVAARHQAEPALTIAATAHDFLLLMQRKEDPDTLFFSRRLVMEGDTELGLLVKNTLDAIDLPALHPRNLFSRR</sequence>
<name>A0A853FXU4_9BURK</name>
<protein>
    <recommendedName>
        <fullName evidence="1">Ubiquinone biosynthesis accessory factor UbiT</fullName>
    </recommendedName>
</protein>